<evidence type="ECO:0000313" key="1">
    <source>
        <dbReference type="EMBL" id="NCN64830.1"/>
    </source>
</evidence>
<accession>A0A8J7YYK8</accession>
<reference evidence="2" key="1">
    <citation type="submission" date="2019-11" db="EMBL/GenBank/DDBJ databases">
        <title>Lipid analysis of CO2-rich subsurface aquifers suggests an autotrophy-based deep biosphere with lysolipids enriched in CPR bacteria.</title>
        <authorList>
            <person name="Probst A.J."/>
            <person name="Elling F.J."/>
            <person name="Castelle C.J."/>
            <person name="Zhu Q."/>
            <person name="Elvert M."/>
            <person name="Birarda G."/>
            <person name="Holman H.-Y."/>
            <person name="Lane K.R."/>
            <person name="Ladd B."/>
            <person name="Ryan M.C."/>
            <person name="Woyke T."/>
            <person name="Hinrichs K.-U."/>
            <person name="Banfield J.F."/>
        </authorList>
    </citation>
    <scope>NUCLEOTIDE SEQUENCE</scope>
    <source>
        <strain evidence="1">CG_2015-01_33_1645</strain>
        <strain evidence="2">CG_2015-04_33_537</strain>
    </source>
</reference>
<gene>
    <name evidence="2" type="ORF">GW779_00585</name>
    <name evidence="1" type="ORF">GW910_01965</name>
</gene>
<feature type="non-terminal residue" evidence="2">
    <location>
        <position position="1"/>
    </location>
</feature>
<evidence type="ECO:0000313" key="3">
    <source>
        <dbReference type="Proteomes" id="UP000738826"/>
    </source>
</evidence>
<name>A0A8J7YYK8_9ARCH</name>
<sequence length="107" mass="11795">VITAWNNPTLGDYDVIADLNNDGIVQEREIYGMDDATDTGFNVVNISEKATDIFDAVEMLEYLSGQKTLKNLTHGNTPAYYQFVGNNSDDITLLDVFALIDKIVTGT</sequence>
<organism evidence="2 3">
    <name type="scientific">Candidatus Altarchaeum hamiconexum</name>
    <dbReference type="NCBI Taxonomy" id="1803513"/>
    <lineage>
        <taxon>Archaea</taxon>
        <taxon>Candidatus Altarchaeota</taxon>
        <taxon>Candidatus Altiarchaeia</taxon>
        <taxon>Candidatus Altarchaeales</taxon>
        <taxon>Candidatus Altarchaeaceae</taxon>
        <taxon>Candidatus Altarchaeum</taxon>
    </lineage>
</organism>
<dbReference type="AlphaFoldDB" id="A0A8J7YYK8"/>
<dbReference type="Proteomes" id="UP000738826">
    <property type="component" value="Unassembled WGS sequence"/>
</dbReference>
<dbReference type="EMBL" id="JAACVF010000045">
    <property type="protein sequence ID" value="NCN64830.1"/>
    <property type="molecule type" value="Genomic_DNA"/>
</dbReference>
<evidence type="ECO:0000313" key="2">
    <source>
        <dbReference type="EMBL" id="NCS90911.1"/>
    </source>
</evidence>
<comment type="caution">
    <text evidence="2">The sequence shown here is derived from an EMBL/GenBank/DDBJ whole genome shotgun (WGS) entry which is preliminary data.</text>
</comment>
<proteinExistence type="predicted"/>
<dbReference type="EMBL" id="JAACQH010000009">
    <property type="protein sequence ID" value="NCS90911.1"/>
    <property type="molecule type" value="Genomic_DNA"/>
</dbReference>
<protein>
    <recommendedName>
        <fullName evidence="4">Dockerin domain-containing protein</fullName>
    </recommendedName>
</protein>
<evidence type="ECO:0008006" key="4">
    <source>
        <dbReference type="Google" id="ProtNLM"/>
    </source>
</evidence>
<dbReference type="Proteomes" id="UP000768163">
    <property type="component" value="Unassembled WGS sequence"/>
</dbReference>